<organism evidence="2">
    <name type="scientific">Tanacetum cinerariifolium</name>
    <name type="common">Dalmatian daisy</name>
    <name type="synonym">Chrysanthemum cinerariifolium</name>
    <dbReference type="NCBI Taxonomy" id="118510"/>
    <lineage>
        <taxon>Eukaryota</taxon>
        <taxon>Viridiplantae</taxon>
        <taxon>Streptophyta</taxon>
        <taxon>Embryophyta</taxon>
        <taxon>Tracheophyta</taxon>
        <taxon>Spermatophyta</taxon>
        <taxon>Magnoliopsida</taxon>
        <taxon>eudicotyledons</taxon>
        <taxon>Gunneridae</taxon>
        <taxon>Pentapetalae</taxon>
        <taxon>asterids</taxon>
        <taxon>campanulids</taxon>
        <taxon>Asterales</taxon>
        <taxon>Asteraceae</taxon>
        <taxon>Asteroideae</taxon>
        <taxon>Anthemideae</taxon>
        <taxon>Anthemidinae</taxon>
        <taxon>Tanacetum</taxon>
    </lineage>
</organism>
<dbReference type="PANTHER" id="PTHR17224">
    <property type="entry name" value="PEPTIDYL-TRNA HYDROLASE"/>
    <property type="match status" value="1"/>
</dbReference>
<protein>
    <submittedName>
        <fullName evidence="2">Peptidyl-tRNA hydrolase, mitochondrial</fullName>
    </submittedName>
</protein>
<dbReference type="Gene3D" id="3.30.360.10">
    <property type="entry name" value="Dihydrodipicolinate Reductase, domain 2"/>
    <property type="match status" value="1"/>
</dbReference>
<dbReference type="InterPro" id="IPR001328">
    <property type="entry name" value="Pept_tRNA_hydro"/>
</dbReference>
<dbReference type="GO" id="GO:0004045">
    <property type="term" value="F:peptidyl-tRNA hydrolase activity"/>
    <property type="evidence" value="ECO:0007669"/>
    <property type="project" value="InterPro"/>
</dbReference>
<proteinExistence type="predicted"/>
<dbReference type="Pfam" id="PF02800">
    <property type="entry name" value="Gp_dh_C"/>
    <property type="match status" value="1"/>
</dbReference>
<sequence length="97" mass="11047">RGIRGKYTKDDLVSSDFVEDNRSSIFDAKGGIALNENFCETFLKEMKRQQQMNHLKTNENDSKTQPWLFVGLGNPGDKFKGTRHNVGFNMIDTSTET</sequence>
<feature type="domain" description="Glyceraldehyde 3-phosphate dehydrogenase catalytic" evidence="1">
    <location>
        <begin position="6"/>
        <end position="40"/>
    </location>
</feature>
<accession>A0A699K1L0</accession>
<keyword evidence="2" id="KW-0378">Hydrolase</keyword>
<dbReference type="GO" id="GO:0016620">
    <property type="term" value="F:oxidoreductase activity, acting on the aldehyde or oxo group of donors, NAD or NADP as acceptor"/>
    <property type="evidence" value="ECO:0007669"/>
    <property type="project" value="InterPro"/>
</dbReference>
<feature type="non-terminal residue" evidence="2">
    <location>
        <position position="1"/>
    </location>
</feature>
<dbReference type="PROSITE" id="PS01195">
    <property type="entry name" value="PEPT_TRNA_HYDROL_1"/>
    <property type="match status" value="1"/>
</dbReference>
<name>A0A699K1L0_TANCI</name>
<dbReference type="Pfam" id="PF01195">
    <property type="entry name" value="Pept_tRNA_hydro"/>
    <property type="match status" value="1"/>
</dbReference>
<dbReference type="EMBL" id="BKCJ010466489">
    <property type="protein sequence ID" value="GFA67389.1"/>
    <property type="molecule type" value="Genomic_DNA"/>
</dbReference>
<dbReference type="SUPFAM" id="SSF55347">
    <property type="entry name" value="Glyceraldehyde-3-phosphate dehydrogenase-like, C-terminal domain"/>
    <property type="match status" value="1"/>
</dbReference>
<dbReference type="InterPro" id="IPR018171">
    <property type="entry name" value="Pept_tRNA_hydro_CS"/>
</dbReference>
<evidence type="ECO:0000259" key="1">
    <source>
        <dbReference type="Pfam" id="PF02800"/>
    </source>
</evidence>
<evidence type="ECO:0000313" key="2">
    <source>
        <dbReference type="EMBL" id="GFA67389.1"/>
    </source>
</evidence>
<dbReference type="PANTHER" id="PTHR17224:SF4">
    <property type="entry name" value="PEPTIDYL-TRNA HYDROLASE, MITOCHONDRIAL"/>
    <property type="match status" value="1"/>
</dbReference>
<dbReference type="AlphaFoldDB" id="A0A699K1L0"/>
<dbReference type="Gene3D" id="3.40.50.1470">
    <property type="entry name" value="Peptidyl-tRNA hydrolase"/>
    <property type="match status" value="1"/>
</dbReference>
<dbReference type="InterPro" id="IPR020829">
    <property type="entry name" value="GlycerAld_3-P_DH_cat"/>
</dbReference>
<dbReference type="InterPro" id="IPR036416">
    <property type="entry name" value="Pept_tRNA_hydro_sf"/>
</dbReference>
<gene>
    <name evidence="2" type="ORF">Tci_639361</name>
</gene>
<comment type="caution">
    <text evidence="2">The sequence shown here is derived from an EMBL/GenBank/DDBJ whole genome shotgun (WGS) entry which is preliminary data.</text>
</comment>
<dbReference type="SUPFAM" id="SSF53178">
    <property type="entry name" value="Peptidyl-tRNA hydrolase-like"/>
    <property type="match status" value="1"/>
</dbReference>
<reference evidence="2" key="1">
    <citation type="journal article" date="2019" name="Sci. Rep.">
        <title>Draft genome of Tanacetum cinerariifolium, the natural source of mosquito coil.</title>
        <authorList>
            <person name="Yamashiro T."/>
            <person name="Shiraishi A."/>
            <person name="Satake H."/>
            <person name="Nakayama K."/>
        </authorList>
    </citation>
    <scope>NUCLEOTIDE SEQUENCE</scope>
</reference>